<evidence type="ECO:0000313" key="2">
    <source>
        <dbReference type="Proteomes" id="UP000249828"/>
    </source>
</evidence>
<dbReference type="Proteomes" id="UP000249828">
    <property type="component" value="Unassembled WGS sequence"/>
</dbReference>
<keyword evidence="2" id="KW-1185">Reference proteome</keyword>
<name>A0A2W4BEQ1_9ENTE</name>
<dbReference type="EMBL" id="PIEU01000104">
    <property type="protein sequence ID" value="PZL71502.1"/>
    <property type="molecule type" value="Genomic_DNA"/>
</dbReference>
<feature type="non-terminal residue" evidence="1">
    <location>
        <position position="1"/>
    </location>
</feature>
<evidence type="ECO:0000313" key="1">
    <source>
        <dbReference type="EMBL" id="PZL71502.1"/>
    </source>
</evidence>
<reference evidence="1 2" key="1">
    <citation type="submission" date="2017-11" db="EMBL/GenBank/DDBJ databases">
        <title>Draft genome sequence of Enterococcus plantarum TRW2 strain isolated from lettuce.</title>
        <authorList>
            <person name="Kim E.B."/>
            <person name="Marco M.L."/>
            <person name="Williams T.R."/>
            <person name="You I.H."/>
        </authorList>
    </citation>
    <scope>NUCLEOTIDE SEQUENCE [LARGE SCALE GENOMIC DNA]</scope>
    <source>
        <strain evidence="1 2">TRW2</strain>
    </source>
</reference>
<organism evidence="1 2">
    <name type="scientific">Enterococcus plantarum</name>
    <dbReference type="NCBI Taxonomy" id="1077675"/>
    <lineage>
        <taxon>Bacteria</taxon>
        <taxon>Bacillati</taxon>
        <taxon>Bacillota</taxon>
        <taxon>Bacilli</taxon>
        <taxon>Lactobacillales</taxon>
        <taxon>Enterococcaceae</taxon>
        <taxon>Enterococcus</taxon>
    </lineage>
</organism>
<accession>A0A2W4BEQ1</accession>
<protein>
    <submittedName>
        <fullName evidence="1">Uncharacterized protein</fullName>
    </submittedName>
</protein>
<dbReference type="AlphaFoldDB" id="A0A2W4BEQ1"/>
<proteinExistence type="predicted"/>
<sequence>ENCSSNFCDQVGTVQHQLVPCCVLQQFRLISEGVASAPTVYSVTKSLKHNVFSYVPGSSFLFFIE</sequence>
<gene>
    <name evidence="1" type="ORF">CI088_12115</name>
</gene>
<comment type="caution">
    <text evidence="1">The sequence shown here is derived from an EMBL/GenBank/DDBJ whole genome shotgun (WGS) entry which is preliminary data.</text>
</comment>